<reference evidence="1 2" key="1">
    <citation type="submission" date="2012-03" db="EMBL/GenBank/DDBJ databases">
        <title>The Genome Sequence of Bartonella washoensis Sb944nv.</title>
        <authorList>
            <consortium name="The Broad Institute Genome Sequencing Platform"/>
            <consortium name="The Broad Institute Genome Sequencing Center for Infectious Disease"/>
            <person name="Feldgarden M."/>
            <person name="Kirby J."/>
            <person name="Kosoy M."/>
            <person name="Birtles R."/>
            <person name="Probert W.S."/>
            <person name="Chiaraviglio L."/>
            <person name="Young S.K."/>
            <person name="Zeng Q."/>
            <person name="Gargeya S."/>
            <person name="Fitzgerald M."/>
            <person name="Haas B."/>
            <person name="Abouelleil A."/>
            <person name="Alvarado L."/>
            <person name="Arachchi H.M."/>
            <person name="Berlin A."/>
            <person name="Chapman S.B."/>
            <person name="Gearin G."/>
            <person name="Goldberg J."/>
            <person name="Griggs A."/>
            <person name="Gujja S."/>
            <person name="Hansen M."/>
            <person name="Heiman D."/>
            <person name="Howarth C."/>
            <person name="Larimer J."/>
            <person name="Lui A."/>
            <person name="MacDonald P.J.P."/>
            <person name="McCowen C."/>
            <person name="Montmayeur A."/>
            <person name="Murphy C."/>
            <person name="Neiman D."/>
            <person name="Pearson M."/>
            <person name="Priest M."/>
            <person name="Roberts A."/>
            <person name="Saif S."/>
            <person name="Shea T."/>
            <person name="Sisk P."/>
            <person name="Stolte C."/>
            <person name="Sykes S."/>
            <person name="Wortman J."/>
            <person name="Nusbaum C."/>
            <person name="Birren B."/>
        </authorList>
    </citation>
    <scope>NUCLEOTIDE SEQUENCE [LARGE SCALE GENOMIC DNA]</scope>
    <source>
        <strain evidence="1 2">Sb944nv</strain>
    </source>
</reference>
<protein>
    <submittedName>
        <fullName evidence="1">Uncharacterized protein</fullName>
    </submittedName>
</protein>
<dbReference type="PATRIC" id="fig|1094563.3.peg.1133"/>
<name>J0Q8I2_9HYPH</name>
<accession>J0Q8I2</accession>
<dbReference type="Proteomes" id="UP000008947">
    <property type="component" value="Unassembled WGS sequence"/>
</dbReference>
<keyword evidence="2" id="KW-1185">Reference proteome</keyword>
<comment type="caution">
    <text evidence="1">The sequence shown here is derived from an EMBL/GenBank/DDBJ whole genome shotgun (WGS) entry which is preliminary data.</text>
</comment>
<dbReference type="InterPro" id="IPR037883">
    <property type="entry name" value="Knr4/Smi1-like_sf"/>
</dbReference>
<evidence type="ECO:0000313" key="2">
    <source>
        <dbReference type="Proteomes" id="UP000008947"/>
    </source>
</evidence>
<proteinExistence type="predicted"/>
<dbReference type="EMBL" id="AILU01000032">
    <property type="protein sequence ID" value="EJF78959.1"/>
    <property type="molecule type" value="Genomic_DNA"/>
</dbReference>
<organism evidence="1 2">
    <name type="scientific">Candidatus Bartonella washoeensis Sb944nv</name>
    <dbReference type="NCBI Taxonomy" id="1094563"/>
    <lineage>
        <taxon>Bacteria</taxon>
        <taxon>Pseudomonadati</taxon>
        <taxon>Pseudomonadota</taxon>
        <taxon>Alphaproteobacteria</taxon>
        <taxon>Hyphomicrobiales</taxon>
        <taxon>Bartonellaceae</taxon>
        <taxon>Bartonella</taxon>
    </lineage>
</organism>
<sequence>MKTYTLDDVIQLVDKYEGDIVNFASKDKEVDDLVIEKAKEIIGLQFTSSYKAF</sequence>
<gene>
    <name evidence="1" type="ORF">MCQ_01000</name>
</gene>
<dbReference type="AlphaFoldDB" id="J0Q8I2"/>
<dbReference type="SUPFAM" id="SSF160631">
    <property type="entry name" value="SMI1/KNR4-like"/>
    <property type="match status" value="1"/>
</dbReference>
<dbReference type="HOGENOM" id="CLU_194326_0_0_5"/>
<evidence type="ECO:0000313" key="1">
    <source>
        <dbReference type="EMBL" id="EJF78959.1"/>
    </source>
</evidence>